<evidence type="ECO:0000313" key="3">
    <source>
        <dbReference type="EMBL" id="MFD2520965.1"/>
    </source>
</evidence>
<dbReference type="InterPro" id="IPR040698">
    <property type="entry name" value="HZS_alpha_mid"/>
</dbReference>
<reference evidence="4" key="1">
    <citation type="journal article" date="2019" name="Int. J. Syst. Evol. Microbiol.">
        <title>The Global Catalogue of Microorganisms (GCM) 10K type strain sequencing project: providing services to taxonomists for standard genome sequencing and annotation.</title>
        <authorList>
            <consortium name="The Broad Institute Genomics Platform"/>
            <consortium name="The Broad Institute Genome Sequencing Center for Infectious Disease"/>
            <person name="Wu L."/>
            <person name="Ma J."/>
        </authorList>
    </citation>
    <scope>NUCLEOTIDE SEQUENCE [LARGE SCALE GENOMIC DNA]</scope>
    <source>
        <strain evidence="4">KCTC 52344</strain>
    </source>
</reference>
<sequence>MKRIFTFSLLFFYTLLLKAQTLPNPILFCTQIPEPDGFGTSLETFGNHLGSTSAAPRGGDLYIRYPNGTLKNLTQTAGYGQTGMQGATSIAVRDPSVHWDGTKALFSMVIGSATAQYQLNTYYWQLYEITGLGENETPVITKVPNQPANYNNVQPIYGTDDRILFISDRPRNGEAHLYPQHDEYESSPIVTGIWRLDPKACSMADGLQMLTHSPSGDFTPFIDNAGRVIFTRWDHLQRDQQADADATEAPIYGTFNFSDETAVAIKTANAPEIEVFPEPRPGRDDLLALPQWANTNPQNFNIFNPWMMNEDGTELEILNHLGRHEMGNYMTQNFTNDPNLHDFYTPISPTPIRGMFHIHESVTNPGVYYGIEAPEFGTHGSGMVVKVHAAPGMHPEQITFQYITHPATRTPDDNNPPSPNHSGMYRNPIPLTDGRLIASHSQSPRYDANIGTPTAHISRYNYRIRLLDSTASGYFVANNTALTGAGISKTVSWWNPDIMMTFSGVLWETYPVEVRARPRPATPTTNPATVAPSEQALFTAAGVNLHDFRKFLRRNNLAVLAIRDVTSRDDEDEQQPFNLKVSGSAHQTVNPSYPTPLYEVKHMQFLQADQIRGIGGIDSPRAGRRGIAQFLHDPTAMLYNMPSTGAQGSANIHADGSVAMVVPAKRAITWQLTDENNKGIVRERLWLSAIPGEVRTCTSCHGESTLNQAGQPSPTNAPQALSTLLNHIKMIDTDNDGVKDIYDAYPNDPTKHIAEPVNEQFVSNLASWMNENLNNDAVAWTTTNTSCNANSAMIDNHAADNTGRIDRLRRVIDLSNMDVATLTFDVAYARYNASRADRLRVWVVTCNGTQQLVYDKAGSALATVPDQTSVFIPAACNQWRKETVNLSSFAGRTVQLVFEDVGGYGNRLYLDNILIQETGNTCPDSRTISGNILAGKYDAATTIVTQINTPTRVLSASSVTMNAGNSITLQAGFEAQSGSIFRAYIGGCGY</sequence>
<protein>
    <submittedName>
        <fullName evidence="3">3-coathanger stack domain-containing protein</fullName>
    </submittedName>
</protein>
<dbReference type="Pfam" id="PF20773">
    <property type="entry name" value="InhA-like_MAM"/>
    <property type="match status" value="1"/>
</dbReference>
<dbReference type="NCBIfam" id="NF045639">
    <property type="entry name" value="GCX_COOH"/>
    <property type="match status" value="1"/>
</dbReference>
<keyword evidence="1" id="KW-0732">Signal</keyword>
<accession>A0ABW5J5M5</accession>
<dbReference type="RefSeq" id="WP_340235034.1">
    <property type="nucleotide sequence ID" value="NZ_JBBEWC010000003.1"/>
</dbReference>
<evidence type="ECO:0000256" key="1">
    <source>
        <dbReference type="SAM" id="SignalP"/>
    </source>
</evidence>
<dbReference type="SUPFAM" id="SSF49899">
    <property type="entry name" value="Concanavalin A-like lectins/glucanases"/>
    <property type="match status" value="1"/>
</dbReference>
<dbReference type="Proteomes" id="UP001597510">
    <property type="component" value="Unassembled WGS sequence"/>
</dbReference>
<keyword evidence="4" id="KW-1185">Reference proteome</keyword>
<evidence type="ECO:0000259" key="2">
    <source>
        <dbReference type="Pfam" id="PF18582"/>
    </source>
</evidence>
<feature type="signal peptide" evidence="1">
    <location>
        <begin position="1"/>
        <end position="19"/>
    </location>
</feature>
<feature type="chain" id="PRO_5045261823" evidence="1">
    <location>
        <begin position="20"/>
        <end position="990"/>
    </location>
</feature>
<feature type="domain" description="Hydrazine synthase alpha subunit middle" evidence="2">
    <location>
        <begin position="648"/>
        <end position="701"/>
    </location>
</feature>
<dbReference type="Pfam" id="PF18582">
    <property type="entry name" value="HZS_alpha"/>
    <property type="match status" value="1"/>
</dbReference>
<gene>
    <name evidence="3" type="ORF">ACFSR2_08730</name>
</gene>
<dbReference type="EMBL" id="JBHULC010000008">
    <property type="protein sequence ID" value="MFD2520965.1"/>
    <property type="molecule type" value="Genomic_DNA"/>
</dbReference>
<proteinExistence type="predicted"/>
<name>A0ABW5J5M5_9BACT</name>
<evidence type="ECO:0000313" key="4">
    <source>
        <dbReference type="Proteomes" id="UP001597510"/>
    </source>
</evidence>
<dbReference type="InterPro" id="IPR013320">
    <property type="entry name" value="ConA-like_dom_sf"/>
</dbReference>
<comment type="caution">
    <text evidence="3">The sequence shown here is derived from an EMBL/GenBank/DDBJ whole genome shotgun (WGS) entry which is preliminary data.</text>
</comment>
<organism evidence="3 4">
    <name type="scientific">Emticicia soli</name>
    <dbReference type="NCBI Taxonomy" id="2027878"/>
    <lineage>
        <taxon>Bacteria</taxon>
        <taxon>Pseudomonadati</taxon>
        <taxon>Bacteroidota</taxon>
        <taxon>Cytophagia</taxon>
        <taxon>Cytophagales</taxon>
        <taxon>Leadbetterellaceae</taxon>
        <taxon>Emticicia</taxon>
    </lineage>
</organism>
<dbReference type="InterPro" id="IPR055015">
    <property type="entry name" value="GCX_COOH"/>
</dbReference>